<accession>A0A8H4IS21</accession>
<feature type="domain" description="Sialidase" evidence="2">
    <location>
        <begin position="173"/>
        <end position="351"/>
    </location>
</feature>
<dbReference type="PANTHER" id="PTHR38792:SF3">
    <property type="entry name" value="BNR_ASP-BOX REPEAT DOMAIN PROTEIN (AFU_ORTHOLOGUE AFUA_7G06430)-RELATED"/>
    <property type="match status" value="1"/>
</dbReference>
<dbReference type="PANTHER" id="PTHR38792">
    <property type="entry name" value="BNR/ASP-BOX REPEAT DOMAIN PROTEIN (AFU_ORTHOLOGUE AFUA_7G06430)-RELATED"/>
    <property type="match status" value="1"/>
</dbReference>
<dbReference type="CDD" id="cd15482">
    <property type="entry name" value="Sialidase_non-viral"/>
    <property type="match status" value="1"/>
</dbReference>
<sequence length="365" mass="38692">MGAVKVHPWLAGLAILLLATALNATPLHRRAGVVPSLSGDLHVMGPVGNSTYPRANFLADGSIIGTYTAFDDNSSGARESIITLARSTDSGATWTEIGTAARGPTATTDIDNPYVLQLPSGRVLVAFRNHDHLTDGVTYTYFRITVCYSDDDGATWSYLSTPAEDSGTVTGDWEPLLRIADDGETLQLFYSRENNDDDQDSLMRTSTTGGETWSDATTISGAELSNSRDGMLGVAETSTGDLIAVFETEKGGSTFHIEAVTSEDGGTTWIDRRVVYQTEDTSLNAAAPQVINVGGTLVVSFQTNEDGDTAVKLVTSGDDGQTWDNKITAMPAVSQWAGLLTLDDSSFLVMAGNDGTAKAQKVILS</sequence>
<dbReference type="AlphaFoldDB" id="A0A8H4IS21"/>
<dbReference type="SUPFAM" id="SSF50939">
    <property type="entry name" value="Sialidases"/>
    <property type="match status" value="1"/>
</dbReference>
<feature type="chain" id="PRO_5034347180" evidence="1">
    <location>
        <begin position="25"/>
        <end position="365"/>
    </location>
</feature>
<dbReference type="InterPro" id="IPR036278">
    <property type="entry name" value="Sialidase_sf"/>
</dbReference>
<gene>
    <name evidence="3" type="ORF">GTA08_BOTSDO06066</name>
</gene>
<name>A0A8H4IS21_9PEZI</name>
<proteinExistence type="predicted"/>
<reference evidence="3" key="1">
    <citation type="submission" date="2020-04" db="EMBL/GenBank/DDBJ databases">
        <title>Genome Assembly and Annotation of Botryosphaeria dothidea sdau 11-99, a Latent Pathogen of Apple Fruit Ring Rot in China.</title>
        <authorList>
            <person name="Yu C."/>
            <person name="Diao Y."/>
            <person name="Lu Q."/>
            <person name="Zhao J."/>
            <person name="Cui S."/>
            <person name="Peng C."/>
            <person name="He B."/>
            <person name="Liu H."/>
        </authorList>
    </citation>
    <scope>NUCLEOTIDE SEQUENCE [LARGE SCALE GENOMIC DNA]</scope>
    <source>
        <strain evidence="3">Sdau11-99</strain>
    </source>
</reference>
<evidence type="ECO:0000256" key="1">
    <source>
        <dbReference type="SAM" id="SignalP"/>
    </source>
</evidence>
<protein>
    <submittedName>
        <fullName evidence="3">Neuraminidase</fullName>
    </submittedName>
</protein>
<dbReference type="Pfam" id="PF13088">
    <property type="entry name" value="BNR_2"/>
    <property type="match status" value="1"/>
</dbReference>
<dbReference type="Proteomes" id="UP000572817">
    <property type="component" value="Unassembled WGS sequence"/>
</dbReference>
<dbReference type="OrthoDB" id="2739686at2759"/>
<keyword evidence="1" id="KW-0732">Signal</keyword>
<evidence type="ECO:0000259" key="2">
    <source>
        <dbReference type="Pfam" id="PF13088"/>
    </source>
</evidence>
<comment type="caution">
    <text evidence="3">The sequence shown here is derived from an EMBL/GenBank/DDBJ whole genome shotgun (WGS) entry which is preliminary data.</text>
</comment>
<keyword evidence="4" id="KW-1185">Reference proteome</keyword>
<dbReference type="Gene3D" id="2.120.10.10">
    <property type="match status" value="1"/>
</dbReference>
<feature type="signal peptide" evidence="1">
    <location>
        <begin position="1"/>
        <end position="24"/>
    </location>
</feature>
<evidence type="ECO:0000313" key="4">
    <source>
        <dbReference type="Proteomes" id="UP000572817"/>
    </source>
</evidence>
<dbReference type="EMBL" id="WWBZ02000033">
    <property type="protein sequence ID" value="KAF4306426.1"/>
    <property type="molecule type" value="Genomic_DNA"/>
</dbReference>
<dbReference type="InterPro" id="IPR011040">
    <property type="entry name" value="Sialidase"/>
</dbReference>
<evidence type="ECO:0000313" key="3">
    <source>
        <dbReference type="EMBL" id="KAF4306426.1"/>
    </source>
</evidence>
<organism evidence="3 4">
    <name type="scientific">Botryosphaeria dothidea</name>
    <dbReference type="NCBI Taxonomy" id="55169"/>
    <lineage>
        <taxon>Eukaryota</taxon>
        <taxon>Fungi</taxon>
        <taxon>Dikarya</taxon>
        <taxon>Ascomycota</taxon>
        <taxon>Pezizomycotina</taxon>
        <taxon>Dothideomycetes</taxon>
        <taxon>Dothideomycetes incertae sedis</taxon>
        <taxon>Botryosphaeriales</taxon>
        <taxon>Botryosphaeriaceae</taxon>
        <taxon>Botryosphaeria</taxon>
    </lineage>
</organism>